<dbReference type="GeneID" id="106055872"/>
<dbReference type="OMA" id="ACTDTEC"/>
<feature type="region of interest" description="Disordered" evidence="2">
    <location>
        <begin position="80"/>
        <end position="100"/>
    </location>
</feature>
<sequence length="100" mass="10874">MAEFDPCECIDAFQHENVMRRLLNLLRDSQNVCTDNGCDNLPTSPQAPNCAEGYMLLMLGWFVVATLLFLLRPKTLRLRGDGKPAPSGGGSTPPPAPSVN</sequence>
<name>A0A9W2YFF7_BIOGL</name>
<reference evidence="5" key="1">
    <citation type="submission" date="2025-08" db="UniProtKB">
        <authorList>
            <consortium name="RefSeq"/>
        </authorList>
    </citation>
    <scope>IDENTIFICATION</scope>
</reference>
<evidence type="ECO:0000256" key="3">
    <source>
        <dbReference type="SAM" id="Phobius"/>
    </source>
</evidence>
<dbReference type="GO" id="GO:0005783">
    <property type="term" value="C:endoplasmic reticulum"/>
    <property type="evidence" value="ECO:0007669"/>
    <property type="project" value="TreeGrafter"/>
</dbReference>
<keyword evidence="3" id="KW-0812">Transmembrane</keyword>
<dbReference type="Proteomes" id="UP001165740">
    <property type="component" value="Chromosome 12"/>
</dbReference>
<proteinExistence type="predicted"/>
<evidence type="ECO:0000313" key="5">
    <source>
        <dbReference type="RefSeq" id="XP_055861463.1"/>
    </source>
</evidence>
<keyword evidence="3" id="KW-0472">Membrane</keyword>
<protein>
    <recommendedName>
        <fullName evidence="1">Small integral membrane protein 14</fullName>
    </recommendedName>
</protein>
<organism evidence="4 5">
    <name type="scientific">Biomphalaria glabrata</name>
    <name type="common">Bloodfluke planorb</name>
    <name type="synonym">Freshwater snail</name>
    <dbReference type="NCBI Taxonomy" id="6526"/>
    <lineage>
        <taxon>Eukaryota</taxon>
        <taxon>Metazoa</taxon>
        <taxon>Spiralia</taxon>
        <taxon>Lophotrochozoa</taxon>
        <taxon>Mollusca</taxon>
        <taxon>Gastropoda</taxon>
        <taxon>Heterobranchia</taxon>
        <taxon>Euthyneura</taxon>
        <taxon>Panpulmonata</taxon>
        <taxon>Hygrophila</taxon>
        <taxon>Lymnaeoidea</taxon>
        <taxon>Planorbidae</taxon>
        <taxon>Biomphalaria</taxon>
    </lineage>
</organism>
<dbReference type="InterPro" id="IPR020309">
    <property type="entry name" value="Smim-14"/>
</dbReference>
<dbReference type="PANTHER" id="PTHR31019:SF1">
    <property type="entry name" value="SMALL INTEGRAL MEMBRANE PROTEIN 14"/>
    <property type="match status" value="1"/>
</dbReference>
<evidence type="ECO:0000256" key="2">
    <source>
        <dbReference type="SAM" id="MobiDB-lite"/>
    </source>
</evidence>
<dbReference type="RefSeq" id="XP_055861463.1">
    <property type="nucleotide sequence ID" value="XM_056005488.1"/>
</dbReference>
<dbReference type="Pfam" id="PF11027">
    <property type="entry name" value="DUF2615"/>
    <property type="match status" value="1"/>
</dbReference>
<keyword evidence="3" id="KW-1133">Transmembrane helix</keyword>
<keyword evidence="4" id="KW-1185">Reference proteome</keyword>
<dbReference type="OrthoDB" id="10054061at2759"/>
<accession>A0A9W2YFF7</accession>
<dbReference type="AlphaFoldDB" id="A0A9W2YFF7"/>
<evidence type="ECO:0000313" key="4">
    <source>
        <dbReference type="Proteomes" id="UP001165740"/>
    </source>
</evidence>
<feature type="transmembrane region" description="Helical" evidence="3">
    <location>
        <begin position="53"/>
        <end position="71"/>
    </location>
</feature>
<dbReference type="PANTHER" id="PTHR31019">
    <property type="entry name" value="SMALL INTEGRAL MEMBRANE PROTEIN 14"/>
    <property type="match status" value="1"/>
</dbReference>
<evidence type="ECO:0000256" key="1">
    <source>
        <dbReference type="ARBA" id="ARBA00017902"/>
    </source>
</evidence>
<gene>
    <name evidence="5" type="primary">LOC106055872</name>
</gene>